<keyword evidence="4 9" id="KW-0747">Spliceosome</keyword>
<keyword evidence="8 9" id="KW-0687">Ribonucleoprotein</keyword>
<dbReference type="OrthoDB" id="747253at2759"/>
<dbReference type="GO" id="GO:0000398">
    <property type="term" value="P:mRNA splicing, via spliceosome"/>
    <property type="evidence" value="ECO:0007669"/>
    <property type="project" value="InterPro"/>
</dbReference>
<keyword evidence="3 9" id="KW-0507">mRNA processing</keyword>
<evidence type="ECO:0000256" key="2">
    <source>
        <dbReference type="ARBA" id="ARBA00006850"/>
    </source>
</evidence>
<dbReference type="InterPro" id="IPR010920">
    <property type="entry name" value="LSM_dom_sf"/>
</dbReference>
<dbReference type="EMBL" id="MDYQ01000448">
    <property type="protein sequence ID" value="PRP74636.1"/>
    <property type="molecule type" value="Genomic_DNA"/>
</dbReference>
<feature type="region of interest" description="Disordered" evidence="10">
    <location>
        <begin position="88"/>
        <end position="140"/>
    </location>
</feature>
<accession>A0A2P6MSG6</accession>
<comment type="subunit">
    <text evidence="9">LSm subunits form a heteromer with a doughnut shape.</text>
</comment>
<dbReference type="STRING" id="1890364.A0A2P6MSG6"/>
<evidence type="ECO:0000256" key="1">
    <source>
        <dbReference type="ARBA" id="ARBA00004123"/>
    </source>
</evidence>
<evidence type="ECO:0000256" key="3">
    <source>
        <dbReference type="ARBA" id="ARBA00022664"/>
    </source>
</evidence>
<dbReference type="InterPro" id="IPR047575">
    <property type="entry name" value="Sm"/>
</dbReference>
<comment type="subcellular location">
    <subcellularLocation>
        <location evidence="1 9">Nucleus</location>
    </subcellularLocation>
</comment>
<evidence type="ECO:0000256" key="10">
    <source>
        <dbReference type="SAM" id="MobiDB-lite"/>
    </source>
</evidence>
<dbReference type="SMART" id="SM00651">
    <property type="entry name" value="Sm"/>
    <property type="match status" value="1"/>
</dbReference>
<comment type="function">
    <text evidence="9">Binds specifically to the 3'-terminal U-tract of U6 snRNA.</text>
</comment>
<keyword evidence="6 9" id="KW-0508">mRNA splicing</keyword>
<feature type="domain" description="Sm" evidence="11">
    <location>
        <begin position="7"/>
        <end position="80"/>
    </location>
</feature>
<dbReference type="GO" id="GO:0003723">
    <property type="term" value="F:RNA binding"/>
    <property type="evidence" value="ECO:0007669"/>
    <property type="project" value="UniProtKB-KW"/>
</dbReference>
<dbReference type="Proteomes" id="UP000241769">
    <property type="component" value="Unassembled WGS sequence"/>
</dbReference>
<sequence>MEKSVMLPLSLLRTAQGHPVLVELKNGDTYNGYLVSCDSWMNINLRRVIHTSKDGDQFWKIAECYVRGNTIKFLGISDEVINLVQKEEEQAQLQPEEEEEETEETEEETEEEEEAEEEEEVTEEAIEEEREEEEEEVRVL</sequence>
<proteinExistence type="inferred from homology"/>
<comment type="caution">
    <text evidence="12">The sequence shown here is derived from an EMBL/GenBank/DDBJ whole genome shotgun (WGS) entry which is preliminary data.</text>
</comment>
<dbReference type="InParanoid" id="A0A2P6MSG6"/>
<reference evidence="12 13" key="1">
    <citation type="journal article" date="2018" name="Genome Biol. Evol.">
        <title>Multiple Roots of Fruiting Body Formation in Amoebozoa.</title>
        <authorList>
            <person name="Hillmann F."/>
            <person name="Forbes G."/>
            <person name="Novohradska S."/>
            <person name="Ferling I."/>
            <person name="Riege K."/>
            <person name="Groth M."/>
            <person name="Westermann M."/>
            <person name="Marz M."/>
            <person name="Spaller T."/>
            <person name="Winckler T."/>
            <person name="Schaap P."/>
            <person name="Glockner G."/>
        </authorList>
    </citation>
    <scope>NUCLEOTIDE SEQUENCE [LARGE SCALE GENOMIC DNA]</scope>
    <source>
        <strain evidence="12 13">Jena</strain>
    </source>
</reference>
<evidence type="ECO:0000256" key="5">
    <source>
        <dbReference type="ARBA" id="ARBA00022884"/>
    </source>
</evidence>
<evidence type="ECO:0000256" key="4">
    <source>
        <dbReference type="ARBA" id="ARBA00022728"/>
    </source>
</evidence>
<dbReference type="AlphaFoldDB" id="A0A2P6MSG6"/>
<dbReference type="InterPro" id="IPR001163">
    <property type="entry name" value="Sm_dom_euk/arc"/>
</dbReference>
<evidence type="ECO:0000256" key="8">
    <source>
        <dbReference type="ARBA" id="ARBA00023274"/>
    </source>
</evidence>
<dbReference type="PROSITE" id="PS52002">
    <property type="entry name" value="SM"/>
    <property type="match status" value="1"/>
</dbReference>
<evidence type="ECO:0000259" key="11">
    <source>
        <dbReference type="PROSITE" id="PS52002"/>
    </source>
</evidence>
<dbReference type="GO" id="GO:0005681">
    <property type="term" value="C:spliceosomal complex"/>
    <property type="evidence" value="ECO:0007669"/>
    <property type="project" value="UniProtKB-UniRule"/>
</dbReference>
<dbReference type="InterPro" id="IPR027141">
    <property type="entry name" value="LSm4/Sm_D1/D3"/>
</dbReference>
<organism evidence="12 13">
    <name type="scientific">Planoprotostelium fungivorum</name>
    <dbReference type="NCBI Taxonomy" id="1890364"/>
    <lineage>
        <taxon>Eukaryota</taxon>
        <taxon>Amoebozoa</taxon>
        <taxon>Evosea</taxon>
        <taxon>Variosea</taxon>
        <taxon>Cavosteliida</taxon>
        <taxon>Cavosteliaceae</taxon>
        <taxon>Planoprotostelium</taxon>
    </lineage>
</organism>
<dbReference type="SUPFAM" id="SSF50182">
    <property type="entry name" value="Sm-like ribonucleoproteins"/>
    <property type="match status" value="1"/>
</dbReference>
<dbReference type="FunCoup" id="A0A2P6MSG6">
    <property type="interactions" value="870"/>
</dbReference>
<dbReference type="PANTHER" id="PTHR23338">
    <property type="entry name" value="SMALL NUCLEAR RIBONUCLEOPROTEIN SM"/>
    <property type="match status" value="1"/>
</dbReference>
<dbReference type="Pfam" id="PF01423">
    <property type="entry name" value="LSM"/>
    <property type="match status" value="1"/>
</dbReference>
<protein>
    <recommendedName>
        <fullName evidence="9">U6 snRNA-associated Sm-like protein LSm4</fullName>
    </recommendedName>
</protein>
<evidence type="ECO:0000313" key="13">
    <source>
        <dbReference type="Proteomes" id="UP000241769"/>
    </source>
</evidence>
<evidence type="ECO:0000256" key="6">
    <source>
        <dbReference type="ARBA" id="ARBA00023187"/>
    </source>
</evidence>
<feature type="compositionally biased region" description="Acidic residues" evidence="10">
    <location>
        <begin position="95"/>
        <end position="140"/>
    </location>
</feature>
<evidence type="ECO:0000313" key="12">
    <source>
        <dbReference type="EMBL" id="PRP74636.1"/>
    </source>
</evidence>
<gene>
    <name evidence="9" type="primary">LSM4</name>
    <name evidence="12" type="ORF">PROFUN_03558</name>
</gene>
<keyword evidence="5 9" id="KW-0694">RNA-binding</keyword>
<dbReference type="Gene3D" id="2.30.30.100">
    <property type="match status" value="1"/>
</dbReference>
<keyword evidence="13" id="KW-1185">Reference proteome</keyword>
<comment type="similarity">
    <text evidence="2 9">Belongs to the snRNP Sm proteins family.</text>
</comment>
<evidence type="ECO:0000256" key="7">
    <source>
        <dbReference type="ARBA" id="ARBA00023242"/>
    </source>
</evidence>
<evidence type="ECO:0000256" key="9">
    <source>
        <dbReference type="RuleBase" id="RU365049"/>
    </source>
</evidence>
<dbReference type="InterPro" id="IPR034101">
    <property type="entry name" value="Lsm4"/>
</dbReference>
<name>A0A2P6MSG6_9EUKA</name>
<dbReference type="CDD" id="cd01723">
    <property type="entry name" value="LSm4"/>
    <property type="match status" value="1"/>
</dbReference>
<keyword evidence="7 9" id="KW-0539">Nucleus</keyword>
<dbReference type="GO" id="GO:0000956">
    <property type="term" value="P:nuclear-transcribed mRNA catabolic process"/>
    <property type="evidence" value="ECO:0007669"/>
    <property type="project" value="UniProtKB-UniRule"/>
</dbReference>